<dbReference type="Proteomes" id="UP000664417">
    <property type="component" value="Unassembled WGS sequence"/>
</dbReference>
<evidence type="ECO:0000313" key="2">
    <source>
        <dbReference type="Proteomes" id="UP000664417"/>
    </source>
</evidence>
<evidence type="ECO:0000313" key="1">
    <source>
        <dbReference type="EMBL" id="MBO1318136.1"/>
    </source>
</evidence>
<dbReference type="InterPro" id="IPR006311">
    <property type="entry name" value="TAT_signal"/>
</dbReference>
<sequence length="376" mass="40537">MHDQQQDPRREPKKSLATMDRRTAIKASLTSAAAAGATFQPQVLGFVQPRKNLSGDGNGIFSFRPAGATVCETVQITGRGFGLNTANVLCSTRNPAVHFQTGQVLDQRILTQPRFGTITVPGPLNVTLGQGGFATPTPNEFPDTLFPYGRFWAWRANGGPAYVSQDPFVFLPPTTMSAGELIFEGRRETAQIRTLITLPLNDDCCFVAPYNTFVAFSLNMQNHTADQQLAAQGQFWAQAEFGPRALAKAIGSVIVSTVLSLTGIELTFSTLSLAADRAYLDINRPGFTYDTAHLALRLNTNGRVEDCRPPDSQNFDSVSMNSHSLASLGINSLSVDSGSVASVSMSVPSEDPCTPSIQAQCDSMSIGIDYPPFLFQ</sequence>
<reference evidence="1" key="1">
    <citation type="submission" date="2021-03" db="EMBL/GenBank/DDBJ databases">
        <authorList>
            <person name="Wang G."/>
        </authorList>
    </citation>
    <scope>NUCLEOTIDE SEQUENCE</scope>
    <source>
        <strain evidence="1">KCTC 12899</strain>
    </source>
</reference>
<dbReference type="AlphaFoldDB" id="A0A8J7Q581"/>
<gene>
    <name evidence="1" type="ORF">J3U88_06700</name>
</gene>
<dbReference type="RefSeq" id="WP_207857744.1">
    <property type="nucleotide sequence ID" value="NZ_JAFREP010000004.1"/>
</dbReference>
<dbReference type="EMBL" id="JAFREP010000004">
    <property type="protein sequence ID" value="MBO1318136.1"/>
    <property type="molecule type" value="Genomic_DNA"/>
</dbReference>
<dbReference type="PROSITE" id="PS51318">
    <property type="entry name" value="TAT"/>
    <property type="match status" value="1"/>
</dbReference>
<proteinExistence type="predicted"/>
<organism evidence="1 2">
    <name type="scientific">Acanthopleuribacter pedis</name>
    <dbReference type="NCBI Taxonomy" id="442870"/>
    <lineage>
        <taxon>Bacteria</taxon>
        <taxon>Pseudomonadati</taxon>
        <taxon>Acidobacteriota</taxon>
        <taxon>Holophagae</taxon>
        <taxon>Acanthopleuribacterales</taxon>
        <taxon>Acanthopleuribacteraceae</taxon>
        <taxon>Acanthopleuribacter</taxon>
    </lineage>
</organism>
<keyword evidence="2" id="KW-1185">Reference proteome</keyword>
<comment type="caution">
    <text evidence="1">The sequence shown here is derived from an EMBL/GenBank/DDBJ whole genome shotgun (WGS) entry which is preliminary data.</text>
</comment>
<protein>
    <submittedName>
        <fullName evidence="1">Uncharacterized protein</fullName>
    </submittedName>
</protein>
<accession>A0A8J7Q581</accession>
<name>A0A8J7Q581_9BACT</name>